<dbReference type="AlphaFoldDB" id="A0A7J7D4L2"/>
<keyword evidence="3" id="KW-0645">Protease</keyword>
<evidence type="ECO:0000256" key="2">
    <source>
        <dbReference type="SAM" id="SignalP"/>
    </source>
</evidence>
<reference evidence="3 4" key="1">
    <citation type="journal article" date="2020" name="Nat. Commun.">
        <title>Genome of Tripterygium wilfordii and identification of cytochrome P450 involved in triptolide biosynthesis.</title>
        <authorList>
            <person name="Tu L."/>
            <person name="Su P."/>
            <person name="Zhang Z."/>
            <person name="Gao L."/>
            <person name="Wang J."/>
            <person name="Hu T."/>
            <person name="Zhou J."/>
            <person name="Zhang Y."/>
            <person name="Zhao Y."/>
            <person name="Liu Y."/>
            <person name="Song Y."/>
            <person name="Tong Y."/>
            <person name="Lu Y."/>
            <person name="Yang J."/>
            <person name="Xu C."/>
            <person name="Jia M."/>
            <person name="Peters R.J."/>
            <person name="Huang L."/>
            <person name="Gao W."/>
        </authorList>
    </citation>
    <scope>NUCLEOTIDE SEQUENCE [LARGE SCALE GENOMIC DNA]</scope>
    <source>
        <strain evidence="4">cv. XIE 37</strain>
        <tissue evidence="3">Leaf</tissue>
    </source>
</reference>
<accession>A0A7J7D4L2</accession>
<dbReference type="InterPro" id="IPR001563">
    <property type="entry name" value="Peptidase_S10"/>
</dbReference>
<name>A0A7J7D4L2_TRIWF</name>
<feature type="chain" id="PRO_5029725008" evidence="2">
    <location>
        <begin position="21"/>
        <end position="50"/>
    </location>
</feature>
<dbReference type="Pfam" id="PF00450">
    <property type="entry name" value="Peptidase_S10"/>
    <property type="match status" value="1"/>
</dbReference>
<dbReference type="InterPro" id="IPR029058">
    <property type="entry name" value="AB_hydrolase_fold"/>
</dbReference>
<gene>
    <name evidence="3" type="ORF">HS088_TW10G00204</name>
</gene>
<comment type="caution">
    <text evidence="3">The sequence shown here is derived from an EMBL/GenBank/DDBJ whole genome shotgun (WGS) entry which is preliminary data.</text>
</comment>
<organism evidence="3 4">
    <name type="scientific">Tripterygium wilfordii</name>
    <name type="common">Thunder God vine</name>
    <dbReference type="NCBI Taxonomy" id="458696"/>
    <lineage>
        <taxon>Eukaryota</taxon>
        <taxon>Viridiplantae</taxon>
        <taxon>Streptophyta</taxon>
        <taxon>Embryophyta</taxon>
        <taxon>Tracheophyta</taxon>
        <taxon>Spermatophyta</taxon>
        <taxon>Magnoliopsida</taxon>
        <taxon>eudicotyledons</taxon>
        <taxon>Gunneridae</taxon>
        <taxon>Pentapetalae</taxon>
        <taxon>rosids</taxon>
        <taxon>fabids</taxon>
        <taxon>Celastrales</taxon>
        <taxon>Celastraceae</taxon>
        <taxon>Tripterygium</taxon>
    </lineage>
</organism>
<proteinExistence type="inferred from homology"/>
<keyword evidence="3" id="KW-0378">Hydrolase</keyword>
<sequence length="50" mass="5286">MAYLLPWKMVALVVGPGCSSLGVGAFSENGPFRPKGALLVSNQYSWNSGK</sequence>
<protein>
    <submittedName>
        <fullName evidence="3">Serine carboxypeptidase-like 45</fullName>
    </submittedName>
</protein>
<dbReference type="EMBL" id="JAAARO010000010">
    <property type="protein sequence ID" value="KAF5741208.1"/>
    <property type="molecule type" value="Genomic_DNA"/>
</dbReference>
<feature type="signal peptide" evidence="2">
    <location>
        <begin position="1"/>
        <end position="20"/>
    </location>
</feature>
<keyword evidence="4" id="KW-1185">Reference proteome</keyword>
<dbReference type="SUPFAM" id="SSF53474">
    <property type="entry name" value="alpha/beta-Hydrolases"/>
    <property type="match status" value="1"/>
</dbReference>
<dbReference type="GO" id="GO:0004185">
    <property type="term" value="F:serine-type carboxypeptidase activity"/>
    <property type="evidence" value="ECO:0007669"/>
    <property type="project" value="InterPro"/>
</dbReference>
<dbReference type="Gene3D" id="3.40.50.1820">
    <property type="entry name" value="alpha/beta hydrolase"/>
    <property type="match status" value="1"/>
</dbReference>
<keyword evidence="3" id="KW-0121">Carboxypeptidase</keyword>
<dbReference type="InParanoid" id="A0A7J7D4L2"/>
<keyword evidence="2" id="KW-0732">Signal</keyword>
<comment type="similarity">
    <text evidence="1">Belongs to the peptidase S10 family.</text>
</comment>
<evidence type="ECO:0000313" key="4">
    <source>
        <dbReference type="Proteomes" id="UP000593562"/>
    </source>
</evidence>
<evidence type="ECO:0000313" key="3">
    <source>
        <dbReference type="EMBL" id="KAF5741208.1"/>
    </source>
</evidence>
<dbReference type="GO" id="GO:0006508">
    <property type="term" value="P:proteolysis"/>
    <property type="evidence" value="ECO:0007669"/>
    <property type="project" value="InterPro"/>
</dbReference>
<evidence type="ECO:0000256" key="1">
    <source>
        <dbReference type="ARBA" id="ARBA00009431"/>
    </source>
</evidence>
<dbReference type="Proteomes" id="UP000593562">
    <property type="component" value="Unassembled WGS sequence"/>
</dbReference>